<dbReference type="AlphaFoldDB" id="F2S929"/>
<reference evidence="2" key="1">
    <citation type="journal article" date="2012" name="MBio">
        <title>Comparative genome analysis of Trichophyton rubrum and related dermatophytes reveals candidate genes involved in infection.</title>
        <authorList>
            <person name="Martinez D.A."/>
            <person name="Oliver B.G."/>
            <person name="Graeser Y."/>
            <person name="Goldberg J.M."/>
            <person name="Li W."/>
            <person name="Martinez-Rossi N.M."/>
            <person name="Monod M."/>
            <person name="Shelest E."/>
            <person name="Barton R.C."/>
            <person name="Birch E."/>
            <person name="Brakhage A.A."/>
            <person name="Chen Z."/>
            <person name="Gurr S.J."/>
            <person name="Heiman D."/>
            <person name="Heitman J."/>
            <person name="Kosti I."/>
            <person name="Rossi A."/>
            <person name="Saif S."/>
            <person name="Samalova M."/>
            <person name="Saunders C.W."/>
            <person name="Shea T."/>
            <person name="Summerbell R.C."/>
            <person name="Xu J."/>
            <person name="Young S."/>
            <person name="Zeng Q."/>
            <person name="Birren B.W."/>
            <person name="Cuomo C.A."/>
            <person name="White T.C."/>
        </authorList>
    </citation>
    <scope>NUCLEOTIDE SEQUENCE [LARGE SCALE GENOMIC DNA]</scope>
    <source>
        <strain evidence="2">CBS 112818</strain>
    </source>
</reference>
<evidence type="ECO:0000313" key="2">
    <source>
        <dbReference type="Proteomes" id="UP000009172"/>
    </source>
</evidence>
<keyword evidence="2" id="KW-1185">Reference proteome</keyword>
<protein>
    <submittedName>
        <fullName evidence="1">Uncharacterized protein</fullName>
    </submittedName>
</protein>
<dbReference type="EMBL" id="GG698531">
    <property type="protein sequence ID" value="EGE00079.1"/>
    <property type="molecule type" value="Genomic_DNA"/>
</dbReference>
<organism evidence="1 2">
    <name type="scientific">Trichophyton tonsurans (strain CBS 112818)</name>
    <name type="common">Scalp ringworm fungus</name>
    <dbReference type="NCBI Taxonomy" id="647933"/>
    <lineage>
        <taxon>Eukaryota</taxon>
        <taxon>Fungi</taxon>
        <taxon>Dikarya</taxon>
        <taxon>Ascomycota</taxon>
        <taxon>Pezizomycotina</taxon>
        <taxon>Eurotiomycetes</taxon>
        <taxon>Eurotiomycetidae</taxon>
        <taxon>Onygenales</taxon>
        <taxon>Arthrodermataceae</taxon>
        <taxon>Trichophyton</taxon>
    </lineage>
</organism>
<accession>F2S929</accession>
<sequence length="117" mass="12794">MAYKFPVLAQDVEDSLGQDAPTVLELSRVAKTGRSYHTQLMLLQTRTQPCVMDRRRRTSKSSTHMNSQATCDNCVRIDGPKHRGDAHLLSVVASLLFSAMYGESLDAIGCAGAGENH</sequence>
<evidence type="ECO:0000313" key="1">
    <source>
        <dbReference type="EMBL" id="EGE00079.1"/>
    </source>
</evidence>
<gene>
    <name evidence="1" type="ORF">TESG_07401</name>
</gene>
<dbReference type="HOGENOM" id="CLU_2086542_0_0_1"/>
<name>F2S929_TRIT1</name>
<proteinExistence type="predicted"/>
<dbReference type="Proteomes" id="UP000009172">
    <property type="component" value="Unassembled WGS sequence"/>
</dbReference>